<dbReference type="Proteomes" id="UP000248012">
    <property type="component" value="Unassembled WGS sequence"/>
</dbReference>
<dbReference type="SUPFAM" id="SSF56524">
    <property type="entry name" value="Oxidoreductase molybdopterin-binding domain"/>
    <property type="match status" value="1"/>
</dbReference>
<dbReference type="Pfam" id="PF00174">
    <property type="entry name" value="Oxidored_molyb"/>
    <property type="match status" value="1"/>
</dbReference>
<comment type="caution">
    <text evidence="2">The sequence shown here is derived from an EMBL/GenBank/DDBJ whole genome shotgun (WGS) entry which is preliminary data.</text>
</comment>
<dbReference type="OrthoDB" id="9798763at2"/>
<evidence type="ECO:0000259" key="1">
    <source>
        <dbReference type="Pfam" id="PF00174"/>
    </source>
</evidence>
<reference evidence="2 3" key="1">
    <citation type="submission" date="2018-05" db="EMBL/GenBank/DDBJ databases">
        <title>Oceanovita maritima gen. nov., sp. nov., a marine bacterium in the family Rhodobacteraceae isolated from surface seawater of Lundu port Xiamen, China.</title>
        <authorList>
            <person name="Hetharua B.H."/>
            <person name="Min D."/>
            <person name="Liao H."/>
            <person name="Tian Y."/>
        </authorList>
    </citation>
    <scope>NUCLEOTIDE SEQUENCE [LARGE SCALE GENOMIC DNA]</scope>
    <source>
        <strain evidence="2 3">FSX-11</strain>
    </source>
</reference>
<protein>
    <submittedName>
        <fullName evidence="2">Oxidoreductase</fullName>
    </submittedName>
</protein>
<name>A0A2V4NDC0_9RHOB</name>
<dbReference type="Gene3D" id="3.90.420.10">
    <property type="entry name" value="Oxidoreductase, molybdopterin-binding domain"/>
    <property type="match status" value="1"/>
</dbReference>
<dbReference type="EMBL" id="QFVT01000003">
    <property type="protein sequence ID" value="PYC48243.1"/>
    <property type="molecule type" value="Genomic_DNA"/>
</dbReference>
<gene>
    <name evidence="2" type="ORF">DI396_04375</name>
</gene>
<sequence length="204" mass="23174">MVIPLIDSARAAFNRTERPIGNPMQQTALKTFFGKFARLAVLVVSILASYALPAQAQEPPLLRIYDYRDAAELPLRPDAAQLIHSLDMEGLRALPQMTFTTNTNWTEGQQVFEGVPLKAMLKWLDLSSGQLVLIAQNDYQVRLSIAEALEQDGLLAYKRNGETMSLRDKGPIWLVYPYDRDAVYRSETIYAQSVWQLDRLMILR</sequence>
<evidence type="ECO:0000313" key="2">
    <source>
        <dbReference type="EMBL" id="PYC48243.1"/>
    </source>
</evidence>
<proteinExistence type="predicted"/>
<feature type="domain" description="Oxidoreductase molybdopterin-binding" evidence="1">
    <location>
        <begin position="100"/>
        <end position="177"/>
    </location>
</feature>
<keyword evidence="3" id="KW-1185">Reference proteome</keyword>
<organism evidence="2 3">
    <name type="scientific">Litorivita pollutaquae</name>
    <dbReference type="NCBI Taxonomy" id="2200892"/>
    <lineage>
        <taxon>Bacteria</taxon>
        <taxon>Pseudomonadati</taxon>
        <taxon>Pseudomonadota</taxon>
        <taxon>Alphaproteobacteria</taxon>
        <taxon>Rhodobacterales</taxon>
        <taxon>Paracoccaceae</taxon>
        <taxon>Litorivita</taxon>
    </lineage>
</organism>
<dbReference type="InterPro" id="IPR000572">
    <property type="entry name" value="OxRdtase_Mopterin-bd_dom"/>
</dbReference>
<dbReference type="AlphaFoldDB" id="A0A2V4NDC0"/>
<dbReference type="InterPro" id="IPR036374">
    <property type="entry name" value="OxRdtase_Mopterin-bd_sf"/>
</dbReference>
<accession>A0A2V4NDC0</accession>
<evidence type="ECO:0000313" key="3">
    <source>
        <dbReference type="Proteomes" id="UP000248012"/>
    </source>
</evidence>